<proteinExistence type="predicted"/>
<dbReference type="Gene3D" id="3.30.530.20">
    <property type="match status" value="1"/>
</dbReference>
<protein>
    <submittedName>
        <fullName evidence="1">SRPBCC family protein</fullName>
    </submittedName>
</protein>
<reference evidence="1" key="1">
    <citation type="submission" date="2020-07" db="EMBL/GenBank/DDBJ databases">
        <authorList>
            <person name="Pettersson B.M.F."/>
            <person name="Behra P.R.K."/>
            <person name="Ramesh M."/>
            <person name="Das S."/>
            <person name="Dasgupta S."/>
            <person name="Kirsebom L.A."/>
        </authorList>
    </citation>
    <scope>NUCLEOTIDE SEQUENCE</scope>
    <source>
        <strain evidence="1">DSM 44615</strain>
    </source>
</reference>
<name>A0A9X2YVH8_9MYCO</name>
<accession>A0A9X2YVH8</accession>
<dbReference type="EMBL" id="JACKSJ010000234">
    <property type="protein sequence ID" value="MCV7173172.1"/>
    <property type="molecule type" value="Genomic_DNA"/>
</dbReference>
<keyword evidence="2" id="KW-1185">Reference proteome</keyword>
<evidence type="ECO:0000313" key="2">
    <source>
        <dbReference type="Proteomes" id="UP001140293"/>
    </source>
</evidence>
<dbReference type="CDD" id="cd07821">
    <property type="entry name" value="PYR_PYL_RCAR_like"/>
    <property type="match status" value="1"/>
</dbReference>
<dbReference type="RefSeq" id="WP_264015341.1">
    <property type="nucleotide sequence ID" value="NZ_JACKSJ010000234.1"/>
</dbReference>
<dbReference type="Proteomes" id="UP001140293">
    <property type="component" value="Unassembled WGS sequence"/>
</dbReference>
<sequence>MGPVASISRSRTIAAPPQVIFDVLADFGALSTWADEVTESSVLGQGSDGPLGTSRRVKVGRDTLVETITEFDAPRALAYDIEGLPKILRDVSNRWTLRPGNGSTDVTVTSSVRVSAGPVSKVIEWVVTRVMARKSDGMLAGMARRTETG</sequence>
<dbReference type="Pfam" id="PF10604">
    <property type="entry name" value="Polyketide_cyc2"/>
    <property type="match status" value="1"/>
</dbReference>
<comment type="caution">
    <text evidence="1">The sequence shown here is derived from an EMBL/GenBank/DDBJ whole genome shotgun (WGS) entry which is preliminary data.</text>
</comment>
<gene>
    <name evidence="1" type="ORF">H7I41_24935</name>
</gene>
<dbReference type="SUPFAM" id="SSF55961">
    <property type="entry name" value="Bet v1-like"/>
    <property type="match status" value="1"/>
</dbReference>
<dbReference type="InterPro" id="IPR023393">
    <property type="entry name" value="START-like_dom_sf"/>
</dbReference>
<organism evidence="1 2">
    <name type="scientific">[Mycobacterium] manitobense</name>
    <dbReference type="NCBI Taxonomy" id="190147"/>
    <lineage>
        <taxon>Bacteria</taxon>
        <taxon>Bacillati</taxon>
        <taxon>Actinomycetota</taxon>
        <taxon>Actinomycetes</taxon>
        <taxon>Mycobacteriales</taxon>
        <taxon>Mycobacteriaceae</taxon>
        <taxon>Mycolicibacterium</taxon>
    </lineage>
</organism>
<evidence type="ECO:0000313" key="1">
    <source>
        <dbReference type="EMBL" id="MCV7173172.1"/>
    </source>
</evidence>
<reference evidence="1" key="2">
    <citation type="journal article" date="2022" name="BMC Genomics">
        <title>Comparative genome analysis of mycobacteria focusing on tRNA and non-coding RNA.</title>
        <authorList>
            <person name="Behra P.R.K."/>
            <person name="Pettersson B.M.F."/>
            <person name="Ramesh M."/>
            <person name="Das S."/>
            <person name="Dasgupta S."/>
            <person name="Kirsebom L.A."/>
        </authorList>
    </citation>
    <scope>NUCLEOTIDE SEQUENCE</scope>
    <source>
        <strain evidence="1">DSM 44615</strain>
    </source>
</reference>
<dbReference type="AlphaFoldDB" id="A0A9X2YVH8"/>
<dbReference type="InterPro" id="IPR019587">
    <property type="entry name" value="Polyketide_cyclase/dehydratase"/>
</dbReference>